<gene>
    <name evidence="2" type="ORF">CGW93_02050</name>
</gene>
<dbReference type="NCBIfam" id="TIGR02094">
    <property type="entry name" value="more_P_ylases"/>
    <property type="match status" value="1"/>
</dbReference>
<evidence type="ECO:0000313" key="2">
    <source>
        <dbReference type="EMBL" id="OYV03197.1"/>
    </source>
</evidence>
<proteinExistence type="inferred from homology"/>
<dbReference type="PANTHER" id="PTHR42655:SF1">
    <property type="entry name" value="GLYCOGEN PHOSPHORYLASE"/>
    <property type="match status" value="1"/>
</dbReference>
<name>A0A257LU70_UNCW3</name>
<dbReference type="InterPro" id="IPR052182">
    <property type="entry name" value="Glycogen/Maltodextrin_Phosph"/>
</dbReference>
<reference evidence="3" key="1">
    <citation type="submission" date="2017-07" db="EMBL/GenBank/DDBJ databases">
        <title>Novel pathways for hydrocarbon cycling and metabolic interdependencies in hydrothermal sediment communities.</title>
        <authorList>
            <person name="Dombrowski N."/>
            <person name="Seitz K."/>
            <person name="Teske A."/>
            <person name="Baker B."/>
        </authorList>
    </citation>
    <scope>NUCLEOTIDE SEQUENCE [LARGE SCALE GENOMIC DNA]</scope>
</reference>
<dbReference type="GO" id="GO:0008184">
    <property type="term" value="F:glycogen phosphorylase activity"/>
    <property type="evidence" value="ECO:0007669"/>
    <property type="project" value="InterPro"/>
</dbReference>
<dbReference type="Gene3D" id="3.40.50.2000">
    <property type="entry name" value="Glycogen Phosphorylase B"/>
    <property type="match status" value="3"/>
</dbReference>
<comment type="similarity">
    <text evidence="1">Belongs to the glycogen phosphorylase family.</text>
</comment>
<evidence type="ECO:0000256" key="1">
    <source>
        <dbReference type="ARBA" id="ARBA00006047"/>
    </source>
</evidence>
<dbReference type="PANTHER" id="PTHR42655">
    <property type="entry name" value="GLYCOGEN PHOSPHORYLASE"/>
    <property type="match status" value="1"/>
</dbReference>
<dbReference type="InterPro" id="IPR000811">
    <property type="entry name" value="Glyco_trans_35"/>
</dbReference>
<accession>A0A257LU70</accession>
<dbReference type="InterPro" id="IPR011834">
    <property type="entry name" value="Agluc_phsphrylas"/>
</dbReference>
<evidence type="ECO:0008006" key="4">
    <source>
        <dbReference type="Google" id="ProtNLM"/>
    </source>
</evidence>
<comment type="caution">
    <text evidence="2">The sequence shown here is derived from an EMBL/GenBank/DDBJ whole genome shotgun (WGS) entry which is preliminary data.</text>
</comment>
<sequence>MIAILAMEVGVDPDIPTYCGGLGILVGDILKTAADMGLPFVGVSLMYHEGYLKQQATRRLYLGDKKCRLIQETLLGIGGVKVLRSLGYNIDVYHINESHAALLILELIRELRDTTLIRKKCVFTTHTPLPTGHEEYGVALLKEVLAEEYHPILQTLVPDDVLNMSRLAFTYSAYTNAVSKRHAEVTREMFPEFKIDHVTNGVHSLSWTCDEFKSLFDRYVTGWRDDPRRLVNAGRIDDDELWAAHMEAKKRLIDFVHKSCGVKLNPHVLTIGFARRATGYKRAYVVLEDINRLRAIGKGKLQFVFAGKAYPTDHDGKSVIRKIYKGIHELKDDVKIVYIESYDMKVAQLMVAGVGLSVLDGWWVEGCIEGVTGWSIEDGDDRRCANSLYNKLENVVIPTFYENRAKLG</sequence>
<dbReference type="AlphaFoldDB" id="A0A257LU70"/>
<dbReference type="EMBL" id="NMUJ01000017">
    <property type="protein sequence ID" value="OYV03197.1"/>
    <property type="molecule type" value="Genomic_DNA"/>
</dbReference>
<dbReference type="Pfam" id="PF00343">
    <property type="entry name" value="Phosphorylase"/>
    <property type="match status" value="1"/>
</dbReference>
<dbReference type="GO" id="GO:0005975">
    <property type="term" value="P:carbohydrate metabolic process"/>
    <property type="evidence" value="ECO:0007669"/>
    <property type="project" value="InterPro"/>
</dbReference>
<protein>
    <recommendedName>
        <fullName evidence="4">Alpha-glucan family phosphorylase</fullName>
    </recommendedName>
</protein>
<dbReference type="GO" id="GO:0030170">
    <property type="term" value="F:pyridoxal phosphate binding"/>
    <property type="evidence" value="ECO:0007669"/>
    <property type="project" value="InterPro"/>
</dbReference>
<organism evidence="2 3">
    <name type="scientific">candidate division WOR-3 bacterium 4484_18</name>
    <dbReference type="NCBI Taxonomy" id="2020626"/>
    <lineage>
        <taxon>Bacteria</taxon>
        <taxon>Bacteria division WOR-3</taxon>
    </lineage>
</organism>
<evidence type="ECO:0000313" key="3">
    <source>
        <dbReference type="Proteomes" id="UP000216312"/>
    </source>
</evidence>
<dbReference type="SUPFAM" id="SSF53756">
    <property type="entry name" value="UDP-Glycosyltransferase/glycogen phosphorylase"/>
    <property type="match status" value="1"/>
</dbReference>
<dbReference type="Proteomes" id="UP000216312">
    <property type="component" value="Unassembled WGS sequence"/>
</dbReference>